<feature type="non-terminal residue" evidence="1">
    <location>
        <position position="381"/>
    </location>
</feature>
<name>A0ABT7VW53_9GAMM</name>
<reference evidence="1" key="1">
    <citation type="submission" date="2023-06" db="EMBL/GenBank/DDBJ databases">
        <title>Uncultivated large filamentous bacteria from sulfidic sediments reveal new species and different genomic features in energy metabolism and defense.</title>
        <authorList>
            <person name="Fonseca A."/>
        </authorList>
    </citation>
    <scope>NUCLEOTIDE SEQUENCE</scope>
    <source>
        <strain evidence="1">HSG4</strain>
    </source>
</reference>
<evidence type="ECO:0008006" key="3">
    <source>
        <dbReference type="Google" id="ProtNLM"/>
    </source>
</evidence>
<gene>
    <name evidence="1" type="ORF">QUF54_10630</name>
</gene>
<organism evidence="1 2">
    <name type="scientific">Candidatus Marithioploca araucensis</name>
    <dbReference type="NCBI Taxonomy" id="70273"/>
    <lineage>
        <taxon>Bacteria</taxon>
        <taxon>Pseudomonadati</taxon>
        <taxon>Pseudomonadota</taxon>
        <taxon>Gammaproteobacteria</taxon>
        <taxon>Thiotrichales</taxon>
        <taxon>Thiotrichaceae</taxon>
        <taxon>Candidatus Marithioploca</taxon>
    </lineage>
</organism>
<keyword evidence="2" id="KW-1185">Reference proteome</keyword>
<proteinExistence type="predicted"/>
<protein>
    <recommendedName>
        <fullName evidence="3">Poly-gamma-glutamate synthase PgsB</fullName>
    </recommendedName>
</protein>
<comment type="caution">
    <text evidence="1">The sequence shown here is derived from an EMBL/GenBank/DDBJ whole genome shotgun (WGS) entry which is preliminary data.</text>
</comment>
<evidence type="ECO:0000313" key="2">
    <source>
        <dbReference type="Proteomes" id="UP001171945"/>
    </source>
</evidence>
<dbReference type="Proteomes" id="UP001171945">
    <property type="component" value="Unassembled WGS sequence"/>
</dbReference>
<dbReference type="InterPro" id="IPR008337">
    <property type="entry name" value="Capsule_biosynth_CapB"/>
</dbReference>
<evidence type="ECO:0000313" key="1">
    <source>
        <dbReference type="EMBL" id="MDM8563796.1"/>
    </source>
</evidence>
<sequence>AKVPLVLGGWGTRGKSGVERIKAAMFNALGYSILSKTTGCEAMFLHSNAFEATHEMFLFRPYDKATIWEHHYVLRLAEKMDKDIFLWECMGLTPAYVNILQKQWTRDDISTITNTYPDHEDLQGPAGINIPQVMTNFIPRKSILITTEEQMLPILQAAAEEFKTRLRPVTWLQSGLLTPDILQRFPYEEHPDNIALVLAVADELGIPADFALKEMADRVVPDLGVLKSYPIAPMQTRKLEFVMGMSANERFGCLTNWKRMKFQEQDYEAEPHIWISTLVNNRADRIARSHVFANILVKDISADQYFLIGTNLTGLLGYIREAWKSYADKQTLWAENSSHSTETGEDENAALKENKESMPLAILQAAARTFRIPITQALMQA</sequence>
<feature type="non-terminal residue" evidence="1">
    <location>
        <position position="1"/>
    </location>
</feature>
<accession>A0ABT7VW53</accession>
<dbReference type="PRINTS" id="PR01758">
    <property type="entry name" value="CAPSULEPROTB"/>
</dbReference>
<dbReference type="EMBL" id="JAUCGM010000879">
    <property type="protein sequence ID" value="MDM8563796.1"/>
    <property type="molecule type" value="Genomic_DNA"/>
</dbReference>